<evidence type="ECO:0000313" key="5">
    <source>
        <dbReference type="Proteomes" id="UP000826271"/>
    </source>
</evidence>
<dbReference type="InterPro" id="IPR001623">
    <property type="entry name" value="DnaJ_domain"/>
</dbReference>
<organism evidence="4 5">
    <name type="scientific">Buddleja alternifolia</name>
    <dbReference type="NCBI Taxonomy" id="168488"/>
    <lineage>
        <taxon>Eukaryota</taxon>
        <taxon>Viridiplantae</taxon>
        <taxon>Streptophyta</taxon>
        <taxon>Embryophyta</taxon>
        <taxon>Tracheophyta</taxon>
        <taxon>Spermatophyta</taxon>
        <taxon>Magnoliopsida</taxon>
        <taxon>eudicotyledons</taxon>
        <taxon>Gunneridae</taxon>
        <taxon>Pentapetalae</taxon>
        <taxon>asterids</taxon>
        <taxon>lamiids</taxon>
        <taxon>Lamiales</taxon>
        <taxon>Scrophulariaceae</taxon>
        <taxon>Buddlejeae</taxon>
        <taxon>Buddleja</taxon>
    </lineage>
</organism>
<feature type="compositionally biased region" description="Basic and acidic residues" evidence="2">
    <location>
        <begin position="344"/>
        <end position="358"/>
    </location>
</feature>
<feature type="compositionally biased region" description="Polar residues" evidence="2">
    <location>
        <begin position="483"/>
        <end position="493"/>
    </location>
</feature>
<feature type="domain" description="J" evidence="3">
    <location>
        <begin position="663"/>
        <end position="728"/>
    </location>
</feature>
<gene>
    <name evidence="4" type="ORF">BUALT_Bualt05G0139300</name>
</gene>
<proteinExistence type="predicted"/>
<feature type="compositionally biased region" description="Basic and acidic residues" evidence="2">
    <location>
        <begin position="289"/>
        <end position="300"/>
    </location>
</feature>
<dbReference type="EMBL" id="WHWC01000005">
    <property type="protein sequence ID" value="KAG8383009.1"/>
    <property type="molecule type" value="Genomic_DNA"/>
</dbReference>
<evidence type="ECO:0000256" key="1">
    <source>
        <dbReference type="SAM" id="Coils"/>
    </source>
</evidence>
<accession>A0AAV6XJ67</accession>
<dbReference type="PANTHER" id="PTHR36335:SF1">
    <property type="entry name" value="CHAPERONE DNAJ-DOMAIN SUPERFAMILY PROTEIN"/>
    <property type="match status" value="1"/>
</dbReference>
<evidence type="ECO:0000256" key="2">
    <source>
        <dbReference type="SAM" id="MobiDB-lite"/>
    </source>
</evidence>
<dbReference type="PROSITE" id="PS50076">
    <property type="entry name" value="DNAJ_2"/>
    <property type="match status" value="1"/>
</dbReference>
<feature type="compositionally biased region" description="Basic residues" evidence="2">
    <location>
        <begin position="59"/>
        <end position="69"/>
    </location>
</feature>
<feature type="compositionally biased region" description="Acidic residues" evidence="2">
    <location>
        <begin position="75"/>
        <end position="88"/>
    </location>
</feature>
<feature type="region of interest" description="Disordered" evidence="2">
    <location>
        <begin position="436"/>
        <end position="564"/>
    </location>
</feature>
<feature type="compositionally biased region" description="Acidic residues" evidence="2">
    <location>
        <begin position="160"/>
        <end position="181"/>
    </location>
</feature>
<name>A0AAV6XJ67_9LAMI</name>
<keyword evidence="1" id="KW-0175">Coiled coil</keyword>
<feature type="compositionally biased region" description="Low complexity" evidence="2">
    <location>
        <begin position="471"/>
        <end position="482"/>
    </location>
</feature>
<reference evidence="4" key="1">
    <citation type="submission" date="2019-10" db="EMBL/GenBank/DDBJ databases">
        <authorList>
            <person name="Zhang R."/>
            <person name="Pan Y."/>
            <person name="Wang J."/>
            <person name="Ma R."/>
            <person name="Yu S."/>
        </authorList>
    </citation>
    <scope>NUCLEOTIDE SEQUENCE</scope>
    <source>
        <strain evidence="4">LA-IB0</strain>
        <tissue evidence="4">Leaf</tissue>
    </source>
</reference>
<feature type="region of interest" description="Disordered" evidence="2">
    <location>
        <begin position="160"/>
        <end position="266"/>
    </location>
</feature>
<dbReference type="Gene3D" id="1.10.287.110">
    <property type="entry name" value="DnaJ domain"/>
    <property type="match status" value="1"/>
</dbReference>
<protein>
    <recommendedName>
        <fullName evidence="3">J domain-containing protein</fullName>
    </recommendedName>
</protein>
<evidence type="ECO:0000259" key="3">
    <source>
        <dbReference type="PROSITE" id="PS50076"/>
    </source>
</evidence>
<dbReference type="InterPro" id="IPR036869">
    <property type="entry name" value="J_dom_sf"/>
</dbReference>
<comment type="caution">
    <text evidence="4">The sequence shown here is derived from an EMBL/GenBank/DDBJ whole genome shotgun (WGS) entry which is preliminary data.</text>
</comment>
<evidence type="ECO:0000313" key="4">
    <source>
        <dbReference type="EMBL" id="KAG8383009.1"/>
    </source>
</evidence>
<feature type="compositionally biased region" description="Polar residues" evidence="2">
    <location>
        <begin position="89"/>
        <end position="102"/>
    </location>
</feature>
<feature type="compositionally biased region" description="Basic and acidic residues" evidence="2">
    <location>
        <begin position="205"/>
        <end position="236"/>
    </location>
</feature>
<dbReference type="Proteomes" id="UP000826271">
    <property type="component" value="Unassembled WGS sequence"/>
</dbReference>
<feature type="compositionally biased region" description="Basic and acidic residues" evidence="2">
    <location>
        <begin position="497"/>
        <end position="507"/>
    </location>
</feature>
<dbReference type="AlphaFoldDB" id="A0AAV6XJ67"/>
<dbReference type="PANTHER" id="PTHR36335">
    <property type="entry name" value="CHAPERONE DNAJ-DOMAIN SUPERFAMILY PROTEIN"/>
    <property type="match status" value="1"/>
</dbReference>
<keyword evidence="5" id="KW-1185">Reference proteome</keyword>
<feature type="region of interest" description="Disordered" evidence="2">
    <location>
        <begin position="289"/>
        <end position="358"/>
    </location>
</feature>
<feature type="coiled-coil region" evidence="1">
    <location>
        <begin position="592"/>
        <end position="657"/>
    </location>
</feature>
<sequence length="728" mass="82682">MSGISIGRSHPRPCSGRKTLRRCRNNEEAHNVILIDADSENFDNVIIIDVPESLPKNSRGPRKDKKRSPRNVIYIDDDDDDDDDDDETPSSNHFVGVNNVSCTAGASSSRKSRPAAKHSVDAVDEECEFVHVNVTPVRLSKCKRTYSGKASARNCYGLDTDSETDSSDNECPDCEIVEDSSGEVQQQWEKAFSRRRKDTNNGHSGIRDHHSTTQVIREDSRHTVEEKDETRKHKETSSCSSTEKFNNENDDPSPFGTKDYSHSGFVSMFDDHTVDDFSLQSVLERHLNYNKSDAHSRSDPQTKGTPSIYSEKEDNLNCEPGNSNSHTEERGRRSASSKSAFRGEPTKEFDHPTPVFRDEEIPIVQPCPKEPEACVDRNSSYGKSNPVEDEATISKVCQDSFQTEVDPGRCSPKNAHKNIHEMANDCVKEREHVEHKLPHPAGNSKEMENVMPERSSFQRSTVPDKQAIHNSTASCATAASVSEKSLFSKNSLGSGDDTQKAYYHENRQPVPEIPLSENGHLNEAKLRQDNSVSNSQWEEDKDDQPHSENGDTSPTLKSCLINEREKLKETDEYKRAVEEEWASRQQEILIQAEEAQRLRQLLKRRKAESMRLLDMERRQKQRVEEMRNTQKKDEENMNLKEAIRAEVRKELKKLEITCRSMASLLHLLGVRVGGWPSPLPQEVQAAYKRALLAFHPDRASRSDIRQQVESEEKFKLINRLKEKFPPSL</sequence>
<dbReference type="CDD" id="cd06257">
    <property type="entry name" value="DnaJ"/>
    <property type="match status" value="1"/>
</dbReference>
<feature type="region of interest" description="Disordered" evidence="2">
    <location>
        <begin position="53"/>
        <end position="117"/>
    </location>
</feature>
<dbReference type="SUPFAM" id="SSF46565">
    <property type="entry name" value="Chaperone J-domain"/>
    <property type="match status" value="1"/>
</dbReference>